<organism evidence="1">
    <name type="scientific">Vibrio crassostreae</name>
    <dbReference type="NCBI Taxonomy" id="246167"/>
    <lineage>
        <taxon>Bacteria</taxon>
        <taxon>Pseudomonadati</taxon>
        <taxon>Pseudomonadota</taxon>
        <taxon>Gammaproteobacteria</taxon>
        <taxon>Vibrionales</taxon>
        <taxon>Vibrionaceae</taxon>
        <taxon>Vibrio</taxon>
    </lineage>
</organism>
<evidence type="ECO:0000313" key="1">
    <source>
        <dbReference type="EMBL" id="AKN40932.1"/>
    </source>
</evidence>
<reference evidence="1" key="1">
    <citation type="journal article" date="2015" name="MBio">
        <title>Eco-Evolutionary Dynamics of Episomes among Ecologically Cohesive Bacterial Populations.</title>
        <authorList>
            <person name="Xue H."/>
            <person name="Cordero O.X."/>
            <person name="Camas F.M."/>
            <person name="Trimble W."/>
            <person name="Meyer F."/>
            <person name="Guglielmini J."/>
            <person name="Rocha E.P."/>
            <person name="Polz M.F."/>
        </authorList>
    </citation>
    <scope>NUCLEOTIDE SEQUENCE</scope>
    <source>
        <strain evidence="1">1F_243</strain>
    </source>
</reference>
<protein>
    <submittedName>
        <fullName evidence="1">Uncharacterized protein</fullName>
    </submittedName>
</protein>
<dbReference type="EMBL" id="KP795711">
    <property type="protein sequence ID" value="AKN40932.1"/>
    <property type="molecule type" value="Genomic_DNA"/>
</dbReference>
<proteinExistence type="predicted"/>
<sequence>MEKKAGGRGNKIVDLKSVTEMAIDEMQAFRADGKTTREINQAESG</sequence>
<name>A0A0H4A1V3_9VIBR</name>
<dbReference type="AlphaFoldDB" id="A0A0H4A1V3"/>
<accession>A0A0H4A1V3</accession>